<proteinExistence type="predicted"/>
<accession>A0AAI9T712</accession>
<comment type="caution">
    <text evidence="1">The sequence shown here is derived from an EMBL/GenBank/DDBJ whole genome shotgun (WGS) entry which is preliminary data.</text>
</comment>
<keyword evidence="2" id="KW-1185">Reference proteome</keyword>
<dbReference type="Proteomes" id="UP001227192">
    <property type="component" value="Unassembled WGS sequence"/>
</dbReference>
<gene>
    <name evidence="1" type="ORF">VN97_g12064</name>
</gene>
<evidence type="ECO:0000313" key="1">
    <source>
        <dbReference type="EMBL" id="KAJ9481415.1"/>
    </source>
</evidence>
<dbReference type="EMBL" id="LACB01000788">
    <property type="protein sequence ID" value="KAJ9481415.1"/>
    <property type="molecule type" value="Genomic_DNA"/>
</dbReference>
<protein>
    <submittedName>
        <fullName evidence="1">Uncharacterized protein</fullName>
    </submittedName>
</protein>
<reference evidence="1" key="1">
    <citation type="submission" date="2015-06" db="EMBL/GenBank/DDBJ databases">
        <authorList>
            <person name="Nguyen H."/>
        </authorList>
    </citation>
    <scope>NUCLEOTIDE SEQUENCE</scope>
    <source>
        <strain evidence="1">DAOM 180753</strain>
    </source>
</reference>
<organism evidence="1 2">
    <name type="scientific">Penicillium thymicola</name>
    <dbReference type="NCBI Taxonomy" id="293382"/>
    <lineage>
        <taxon>Eukaryota</taxon>
        <taxon>Fungi</taxon>
        <taxon>Dikarya</taxon>
        <taxon>Ascomycota</taxon>
        <taxon>Pezizomycotina</taxon>
        <taxon>Eurotiomycetes</taxon>
        <taxon>Eurotiomycetidae</taxon>
        <taxon>Eurotiales</taxon>
        <taxon>Aspergillaceae</taxon>
        <taxon>Penicillium</taxon>
    </lineage>
</organism>
<sequence>MFIDHNKGYTKWSWEIESRNHKAFTDTISSEQISDKHKEMLPEIVTLSEICEHKDMSNWRSLRDSPLVGPKAPPTPTPPAWFTEITTVLSVACTLTSVIFTIFNTRFAPAAAQVQMMRNELSDAREAFLRLTCDRLGREISLRNINDRLDNIEERLGIFYNR</sequence>
<reference evidence="1" key="2">
    <citation type="journal article" date="2016" name="Fungal Biol.">
        <title>Ochratoxin A production by Penicillium thymicola.</title>
        <authorList>
            <person name="Nguyen H.D.T."/>
            <person name="McMullin D.R."/>
            <person name="Ponomareva E."/>
            <person name="Riley R."/>
            <person name="Pomraning K.R."/>
            <person name="Baker S.E."/>
            <person name="Seifert K.A."/>
        </authorList>
    </citation>
    <scope>NUCLEOTIDE SEQUENCE</scope>
    <source>
        <strain evidence="1">DAOM 180753</strain>
    </source>
</reference>
<dbReference type="AlphaFoldDB" id="A0AAI9T712"/>
<name>A0AAI9T712_PENTH</name>
<evidence type="ECO:0000313" key="2">
    <source>
        <dbReference type="Proteomes" id="UP001227192"/>
    </source>
</evidence>